<feature type="transmembrane region" description="Helical" evidence="7">
    <location>
        <begin position="130"/>
        <end position="150"/>
    </location>
</feature>
<dbReference type="PANTHER" id="PTHR32468">
    <property type="entry name" value="CATION/H + ANTIPORTER"/>
    <property type="match status" value="1"/>
</dbReference>
<feature type="transmembrane region" description="Helical" evidence="7">
    <location>
        <begin position="281"/>
        <end position="301"/>
    </location>
</feature>
<feature type="transmembrane region" description="Helical" evidence="7">
    <location>
        <begin position="348"/>
        <end position="370"/>
    </location>
</feature>
<feature type="transmembrane region" description="Helical" evidence="7">
    <location>
        <begin position="198"/>
        <end position="216"/>
    </location>
</feature>
<evidence type="ECO:0000313" key="10">
    <source>
        <dbReference type="Proteomes" id="UP000074914"/>
    </source>
</evidence>
<evidence type="ECO:0000256" key="4">
    <source>
        <dbReference type="ARBA" id="ARBA00022989"/>
    </source>
</evidence>
<feature type="transmembrane region" description="Helical" evidence="7">
    <location>
        <begin position="68"/>
        <end position="84"/>
    </location>
</feature>
<feature type="transmembrane region" description="Helical" evidence="7">
    <location>
        <begin position="38"/>
        <end position="56"/>
    </location>
</feature>
<proteinExistence type="predicted"/>
<evidence type="ECO:0000256" key="6">
    <source>
        <dbReference type="ARBA" id="ARBA00023136"/>
    </source>
</evidence>
<protein>
    <submittedName>
        <fullName evidence="9">Sodium/hydrogen exchanger family protein</fullName>
    </submittedName>
</protein>
<feature type="domain" description="Cation/H+ exchanger transmembrane" evidence="8">
    <location>
        <begin position="12"/>
        <end position="396"/>
    </location>
</feature>
<evidence type="ECO:0000256" key="1">
    <source>
        <dbReference type="ARBA" id="ARBA00004141"/>
    </source>
</evidence>
<name>A0ABN4MCJ7_9BURK</name>
<feature type="transmembrane region" description="Helical" evidence="7">
    <location>
        <begin position="162"/>
        <end position="186"/>
    </location>
</feature>
<evidence type="ECO:0000313" key="9">
    <source>
        <dbReference type="EMBL" id="AMP15461.1"/>
    </source>
</evidence>
<evidence type="ECO:0000256" key="2">
    <source>
        <dbReference type="ARBA" id="ARBA00022448"/>
    </source>
</evidence>
<dbReference type="Proteomes" id="UP000074914">
    <property type="component" value="Chromosome"/>
</dbReference>
<dbReference type="RefSeq" id="WP_082807120.1">
    <property type="nucleotide sequence ID" value="NZ_CP013236.1"/>
</dbReference>
<feature type="transmembrane region" description="Helical" evidence="7">
    <location>
        <begin position="376"/>
        <end position="396"/>
    </location>
</feature>
<reference evidence="9 10" key="1">
    <citation type="submission" date="2015-11" db="EMBL/GenBank/DDBJ databases">
        <title>Exploring the genomic traits of fungus-feeding bacterial genus Collimonas.</title>
        <authorList>
            <person name="Song C."/>
            <person name="Schmidt R."/>
            <person name="de Jager V."/>
            <person name="Krzyzanowska D."/>
            <person name="Jongedijk E."/>
            <person name="Cankar K."/>
            <person name="Beekwilder J."/>
            <person name="van Veen A."/>
            <person name="de Boer W."/>
            <person name="van Veen J.A."/>
            <person name="Garbeva P."/>
        </authorList>
    </citation>
    <scope>NUCLEOTIDE SEQUENCE [LARGE SCALE GENOMIC DNA]</scope>
    <source>
        <strain evidence="9 10">Ter291</strain>
    </source>
</reference>
<evidence type="ECO:0000259" key="8">
    <source>
        <dbReference type="Pfam" id="PF00999"/>
    </source>
</evidence>
<dbReference type="EMBL" id="CP013236">
    <property type="protein sequence ID" value="AMP15461.1"/>
    <property type="molecule type" value="Genomic_DNA"/>
</dbReference>
<dbReference type="Gene3D" id="1.20.1530.20">
    <property type="match status" value="1"/>
</dbReference>
<evidence type="ECO:0000256" key="3">
    <source>
        <dbReference type="ARBA" id="ARBA00022692"/>
    </source>
</evidence>
<dbReference type="InterPro" id="IPR006153">
    <property type="entry name" value="Cation/H_exchanger_TM"/>
</dbReference>
<organism evidence="9 10">
    <name type="scientific">Collimonas pratensis</name>
    <dbReference type="NCBI Taxonomy" id="279113"/>
    <lineage>
        <taxon>Bacteria</taxon>
        <taxon>Pseudomonadati</taxon>
        <taxon>Pseudomonadota</taxon>
        <taxon>Betaproteobacteria</taxon>
        <taxon>Burkholderiales</taxon>
        <taxon>Oxalobacteraceae</taxon>
        <taxon>Collimonas</taxon>
    </lineage>
</organism>
<dbReference type="PANTHER" id="PTHR32468:SF0">
    <property type="entry name" value="K(+)_H(+) ANTIPORTER 1"/>
    <property type="match status" value="1"/>
</dbReference>
<feature type="transmembrane region" description="Helical" evidence="7">
    <location>
        <begin position="96"/>
        <end position="118"/>
    </location>
</feature>
<dbReference type="Pfam" id="PF00999">
    <property type="entry name" value="Na_H_Exchanger"/>
    <property type="match status" value="1"/>
</dbReference>
<evidence type="ECO:0000256" key="7">
    <source>
        <dbReference type="SAM" id="Phobius"/>
    </source>
</evidence>
<accession>A0ABN4MCJ7</accession>
<comment type="subcellular location">
    <subcellularLocation>
        <location evidence="1">Membrane</location>
        <topology evidence="1">Multi-pass membrane protein</topology>
    </subcellularLocation>
</comment>
<keyword evidence="3 7" id="KW-0812">Transmembrane</keyword>
<gene>
    <name evidence="9" type="ORF">CPter291_3224</name>
</gene>
<keyword evidence="6 7" id="KW-0472">Membrane</keyword>
<keyword evidence="5" id="KW-0406">Ion transport</keyword>
<sequence length="420" mass="44098">MAIWPVQLCIIILATLLCGALAKRLGQSRVVGEIAAGLLLGPAVLGALNADFYQLLFSNAAMPMMSQLGELGLVFLMFQLGLHLDLKSLQGRVPMRIPVAVALTGIVVPFAIGCAIAVASRATIAPQAPILGYVLFCGVALSISAMPVMARIVMDLRMEGTFTATAALAAASLTDLLGWLLLAAITAISTGDSAWPHIARNVALLLVFVAVSMLIARPLWGRIIARGPTASVTPRLLPVVVCYVLMSSWITAEIGFHSAFGALLAGLALRDLPGLKIEWRAKVEGFVALLLMPVFFALAGIQAATGSISLPNFWLWLGLFFVGAVAGKFGGSYLGARLSGVGHRDASVIAALMNTRGLMELIVLTIGLKAGLLPPAAYTMLFIMALATTAMTVPILRLFGYGRERSVAGATANQSTAYEL</sequence>
<keyword evidence="4 7" id="KW-1133">Transmembrane helix</keyword>
<dbReference type="InterPro" id="IPR038770">
    <property type="entry name" value="Na+/solute_symporter_sf"/>
</dbReference>
<evidence type="ECO:0000256" key="5">
    <source>
        <dbReference type="ARBA" id="ARBA00023065"/>
    </source>
</evidence>
<dbReference type="InterPro" id="IPR050794">
    <property type="entry name" value="CPA2_transporter"/>
</dbReference>
<keyword evidence="10" id="KW-1185">Reference proteome</keyword>
<keyword evidence="2" id="KW-0813">Transport</keyword>
<feature type="transmembrane region" description="Helical" evidence="7">
    <location>
        <begin position="313"/>
        <end position="336"/>
    </location>
</feature>